<name>Q0UJW6_PHANO</name>
<dbReference type="RefSeq" id="XP_001798274.1">
    <property type="nucleotide sequence ID" value="XM_001798222.1"/>
</dbReference>
<evidence type="ECO:0000313" key="2">
    <source>
        <dbReference type="Proteomes" id="UP000001055"/>
    </source>
</evidence>
<proteinExistence type="predicted"/>
<dbReference type="KEGG" id="pno:SNOG_07948"/>
<dbReference type="GeneID" id="5975172"/>
<evidence type="ECO:0000313" key="1">
    <source>
        <dbReference type="EMBL" id="EAT84224.1"/>
    </source>
</evidence>
<dbReference type="EMBL" id="CH445336">
    <property type="protein sequence ID" value="EAT84224.1"/>
    <property type="molecule type" value="Genomic_DNA"/>
</dbReference>
<dbReference type="Proteomes" id="UP000001055">
    <property type="component" value="Unassembled WGS sequence"/>
</dbReference>
<accession>Q0UJW6</accession>
<reference evidence="2" key="1">
    <citation type="journal article" date="2007" name="Plant Cell">
        <title>Dothideomycete-plant interactions illuminated by genome sequencing and EST analysis of the wheat pathogen Stagonospora nodorum.</title>
        <authorList>
            <person name="Hane J.K."/>
            <person name="Lowe R.G."/>
            <person name="Solomon P.S."/>
            <person name="Tan K.C."/>
            <person name="Schoch C.L."/>
            <person name="Spatafora J.W."/>
            <person name="Crous P.W."/>
            <person name="Kodira C."/>
            <person name="Birren B.W."/>
            <person name="Galagan J.E."/>
            <person name="Torriani S.F."/>
            <person name="McDonald B.A."/>
            <person name="Oliver R.P."/>
        </authorList>
    </citation>
    <scope>NUCLEOTIDE SEQUENCE [LARGE SCALE GENOMIC DNA]</scope>
    <source>
        <strain evidence="2">SN15 / ATCC MYA-4574 / FGSC 10173</strain>
    </source>
</reference>
<sequence length="33" mass="3685">MSFFRKRGYTRTYRPAIPAIHLVFGGMGLRAGG</sequence>
<gene>
    <name evidence="1" type="ORF">SNOG_07948</name>
</gene>
<dbReference type="AlphaFoldDB" id="Q0UJW6"/>
<protein>
    <submittedName>
        <fullName evidence="1">Uncharacterized protein</fullName>
    </submittedName>
</protein>
<dbReference type="InParanoid" id="Q0UJW6"/>
<organism evidence="1 2">
    <name type="scientific">Phaeosphaeria nodorum (strain SN15 / ATCC MYA-4574 / FGSC 10173)</name>
    <name type="common">Glume blotch fungus</name>
    <name type="synonym">Parastagonospora nodorum</name>
    <dbReference type="NCBI Taxonomy" id="321614"/>
    <lineage>
        <taxon>Eukaryota</taxon>
        <taxon>Fungi</taxon>
        <taxon>Dikarya</taxon>
        <taxon>Ascomycota</taxon>
        <taxon>Pezizomycotina</taxon>
        <taxon>Dothideomycetes</taxon>
        <taxon>Pleosporomycetidae</taxon>
        <taxon>Pleosporales</taxon>
        <taxon>Pleosporineae</taxon>
        <taxon>Phaeosphaeriaceae</taxon>
        <taxon>Parastagonospora</taxon>
    </lineage>
</organism>